<dbReference type="STRING" id="1176587.A8C56_12730"/>
<keyword evidence="3" id="KW-1185">Reference proteome</keyword>
<evidence type="ECO:0000313" key="2">
    <source>
        <dbReference type="EMBL" id="ANH83904.1"/>
    </source>
</evidence>
<protein>
    <recommendedName>
        <fullName evidence="4">Outer membrane protein beta-barrel domain-containing protein</fullName>
    </recommendedName>
</protein>
<evidence type="ECO:0000313" key="3">
    <source>
        <dbReference type="Proteomes" id="UP000077667"/>
    </source>
</evidence>
<reference evidence="2 3" key="1">
    <citation type="submission" date="2016-05" db="EMBL/GenBank/DDBJ databases">
        <title>Niabella ginsenosidivorans BS26 whole genome sequencing.</title>
        <authorList>
            <person name="Im W.T."/>
            <person name="Siddiqi M.Z."/>
        </authorList>
    </citation>
    <scope>NUCLEOTIDE SEQUENCE [LARGE SCALE GENOMIC DNA]</scope>
    <source>
        <strain evidence="2 3">BS26</strain>
    </source>
</reference>
<accession>A0A1A9IBG5</accession>
<dbReference type="AlphaFoldDB" id="A0A1A9IBG5"/>
<dbReference type="OrthoDB" id="1492374at2"/>
<name>A0A1A9IBG5_9BACT</name>
<feature type="signal peptide" evidence="1">
    <location>
        <begin position="1"/>
        <end position="20"/>
    </location>
</feature>
<gene>
    <name evidence="2" type="ORF">A8C56_12730</name>
</gene>
<proteinExistence type="predicted"/>
<evidence type="ECO:0000256" key="1">
    <source>
        <dbReference type="SAM" id="SignalP"/>
    </source>
</evidence>
<dbReference type="Gene3D" id="2.40.160.20">
    <property type="match status" value="1"/>
</dbReference>
<dbReference type="EMBL" id="CP015772">
    <property type="protein sequence ID" value="ANH83904.1"/>
    <property type="molecule type" value="Genomic_DNA"/>
</dbReference>
<evidence type="ECO:0008006" key="4">
    <source>
        <dbReference type="Google" id="ProtNLM"/>
    </source>
</evidence>
<sequence>MKKVILAAAMGVLSISFVQAQSMKNTLKVGVLGGVAVPNENAGGNVGVDVAYQNLVTPHVGIGIATGYNQFFGKDNKVGGSTLNNNNFGVVPVAALIHYYPRAKGIYVGTDLGYSFITGDEKVATNSNVDRPDGGFYLKPEIGWHNRNWNVFAHYAKVFTGDDGKINVGNSSQKYNAGSIGIGVAYNIGLGR</sequence>
<dbReference type="RefSeq" id="WP_067761983.1">
    <property type="nucleotide sequence ID" value="NZ_CP015772.1"/>
</dbReference>
<keyword evidence="1" id="KW-0732">Signal</keyword>
<organism evidence="2 3">
    <name type="scientific">Niabella ginsenosidivorans</name>
    <dbReference type="NCBI Taxonomy" id="1176587"/>
    <lineage>
        <taxon>Bacteria</taxon>
        <taxon>Pseudomonadati</taxon>
        <taxon>Bacteroidota</taxon>
        <taxon>Chitinophagia</taxon>
        <taxon>Chitinophagales</taxon>
        <taxon>Chitinophagaceae</taxon>
        <taxon>Niabella</taxon>
    </lineage>
</organism>
<feature type="chain" id="PRO_5008390151" description="Outer membrane protein beta-barrel domain-containing protein" evidence="1">
    <location>
        <begin position="21"/>
        <end position="192"/>
    </location>
</feature>
<dbReference type="KEGG" id="nia:A8C56_12730"/>
<dbReference type="Proteomes" id="UP000077667">
    <property type="component" value="Chromosome"/>
</dbReference>